<dbReference type="AlphaFoldDB" id="A0A561WJM1"/>
<protein>
    <submittedName>
        <fullName evidence="3">Diguanylate cyclase (GGDEF)-like protein</fullName>
    </submittedName>
</protein>
<feature type="transmembrane region" description="Helical" evidence="1">
    <location>
        <begin position="45"/>
        <end position="62"/>
    </location>
</feature>
<dbReference type="InterPro" id="IPR043128">
    <property type="entry name" value="Rev_trsase/Diguanyl_cyclase"/>
</dbReference>
<organism evidence="3 4">
    <name type="scientific">Actinoplanes teichomyceticus</name>
    <dbReference type="NCBI Taxonomy" id="1867"/>
    <lineage>
        <taxon>Bacteria</taxon>
        <taxon>Bacillati</taxon>
        <taxon>Actinomycetota</taxon>
        <taxon>Actinomycetes</taxon>
        <taxon>Micromonosporales</taxon>
        <taxon>Micromonosporaceae</taxon>
        <taxon>Actinoplanes</taxon>
    </lineage>
</organism>
<dbReference type="GO" id="GO:0052621">
    <property type="term" value="F:diguanylate cyclase activity"/>
    <property type="evidence" value="ECO:0007669"/>
    <property type="project" value="TreeGrafter"/>
</dbReference>
<evidence type="ECO:0000256" key="1">
    <source>
        <dbReference type="SAM" id="Phobius"/>
    </source>
</evidence>
<dbReference type="CDD" id="cd01949">
    <property type="entry name" value="GGDEF"/>
    <property type="match status" value="1"/>
</dbReference>
<dbReference type="Proteomes" id="UP000320239">
    <property type="component" value="Unassembled WGS sequence"/>
</dbReference>
<feature type="transmembrane region" description="Helical" evidence="1">
    <location>
        <begin position="234"/>
        <end position="253"/>
    </location>
</feature>
<feature type="transmembrane region" description="Helical" evidence="1">
    <location>
        <begin position="20"/>
        <end position="39"/>
    </location>
</feature>
<dbReference type="GO" id="GO:0005886">
    <property type="term" value="C:plasma membrane"/>
    <property type="evidence" value="ECO:0007669"/>
    <property type="project" value="TreeGrafter"/>
</dbReference>
<dbReference type="InterPro" id="IPR029787">
    <property type="entry name" value="Nucleotide_cyclase"/>
</dbReference>
<dbReference type="SMART" id="SM00267">
    <property type="entry name" value="GGDEF"/>
    <property type="match status" value="1"/>
</dbReference>
<name>A0A561WJM1_ACTTI</name>
<feature type="domain" description="GGDEF" evidence="2">
    <location>
        <begin position="359"/>
        <end position="493"/>
    </location>
</feature>
<dbReference type="SUPFAM" id="SSF55073">
    <property type="entry name" value="Nucleotide cyclase"/>
    <property type="match status" value="1"/>
</dbReference>
<evidence type="ECO:0000259" key="2">
    <source>
        <dbReference type="PROSITE" id="PS50887"/>
    </source>
</evidence>
<dbReference type="Gene3D" id="3.30.70.270">
    <property type="match status" value="1"/>
</dbReference>
<feature type="transmembrane region" description="Helical" evidence="1">
    <location>
        <begin position="176"/>
        <end position="193"/>
    </location>
</feature>
<keyword evidence="1" id="KW-0812">Transmembrane</keyword>
<feature type="transmembrane region" description="Helical" evidence="1">
    <location>
        <begin position="200"/>
        <end position="222"/>
    </location>
</feature>
<proteinExistence type="predicted"/>
<dbReference type="InterPro" id="IPR050469">
    <property type="entry name" value="Diguanylate_Cyclase"/>
</dbReference>
<accession>A0A561WJM1</accession>
<dbReference type="Pfam" id="PF00990">
    <property type="entry name" value="GGDEF"/>
    <property type="match status" value="1"/>
</dbReference>
<gene>
    <name evidence="3" type="ORF">FHX34_102629</name>
</gene>
<evidence type="ECO:0000313" key="3">
    <source>
        <dbReference type="EMBL" id="TWG24076.1"/>
    </source>
</evidence>
<keyword evidence="1" id="KW-1133">Transmembrane helix</keyword>
<feature type="transmembrane region" description="Helical" evidence="1">
    <location>
        <begin position="298"/>
        <end position="316"/>
    </location>
</feature>
<feature type="transmembrane region" description="Helical" evidence="1">
    <location>
        <begin position="109"/>
        <end position="126"/>
    </location>
</feature>
<dbReference type="RefSeq" id="WP_239082257.1">
    <property type="nucleotide sequence ID" value="NZ_BOMX01000049.1"/>
</dbReference>
<dbReference type="PANTHER" id="PTHR45138">
    <property type="entry name" value="REGULATORY COMPONENTS OF SENSORY TRANSDUCTION SYSTEM"/>
    <property type="match status" value="1"/>
</dbReference>
<dbReference type="EMBL" id="VIWY01000002">
    <property type="protein sequence ID" value="TWG24076.1"/>
    <property type="molecule type" value="Genomic_DNA"/>
</dbReference>
<evidence type="ECO:0000313" key="4">
    <source>
        <dbReference type="Proteomes" id="UP000320239"/>
    </source>
</evidence>
<dbReference type="InterPro" id="IPR000160">
    <property type="entry name" value="GGDEF_dom"/>
</dbReference>
<keyword evidence="4" id="KW-1185">Reference proteome</keyword>
<dbReference type="FunFam" id="3.30.70.270:FF:000001">
    <property type="entry name" value="Diguanylate cyclase domain protein"/>
    <property type="match status" value="1"/>
</dbReference>
<dbReference type="GO" id="GO:0043709">
    <property type="term" value="P:cell adhesion involved in single-species biofilm formation"/>
    <property type="evidence" value="ECO:0007669"/>
    <property type="project" value="TreeGrafter"/>
</dbReference>
<keyword evidence="1" id="KW-0472">Membrane</keyword>
<dbReference type="PANTHER" id="PTHR45138:SF9">
    <property type="entry name" value="DIGUANYLATE CYCLASE DGCM-RELATED"/>
    <property type="match status" value="1"/>
</dbReference>
<reference evidence="3 4" key="1">
    <citation type="submission" date="2019-06" db="EMBL/GenBank/DDBJ databases">
        <title>Sequencing the genomes of 1000 actinobacteria strains.</title>
        <authorList>
            <person name="Klenk H.-P."/>
        </authorList>
    </citation>
    <scope>NUCLEOTIDE SEQUENCE [LARGE SCALE GENOMIC DNA]</scope>
    <source>
        <strain evidence="3 4">DSM 43866</strain>
    </source>
</reference>
<comment type="caution">
    <text evidence="3">The sequence shown here is derived from an EMBL/GenBank/DDBJ whole genome shotgun (WGS) entry which is preliminary data.</text>
</comment>
<dbReference type="NCBIfam" id="TIGR00254">
    <property type="entry name" value="GGDEF"/>
    <property type="match status" value="1"/>
</dbReference>
<feature type="transmembrane region" description="Helical" evidence="1">
    <location>
        <begin position="138"/>
        <end position="156"/>
    </location>
</feature>
<feature type="transmembrane region" description="Helical" evidence="1">
    <location>
        <begin position="274"/>
        <end position="292"/>
    </location>
</feature>
<dbReference type="PROSITE" id="PS50887">
    <property type="entry name" value="GGDEF"/>
    <property type="match status" value="1"/>
</dbReference>
<sequence length="502" mass="53720">MRSEQPSGSDTPDHGPWRLWLGLVLVCVVLRVGMSAVHLPYLVTTVPYLVVTVGTPVAVLVGTLRHRPPHRAGWLTLAVGQLLYAVGDVLSIVDEWLSGDFLEPTPADLMYLASYVLVAAAVLIFIRRRAPGWDVPSAVDALIVAISAGLLTWVYLIQPLTADSELPMAAKLTESAYPVLDLMLLILTVRLVMGHGTRGAVLYFLLAGLTTMFTADTLYAVVGVVTGQTTFESWLDGLWMIALGLLGAAALHPGIRHFDRRTDTAIPDASPGRLGVLAVAVLMAPGLQLIQHLRHQDLSVPLATAACAVMFLLVLARMAGLVATQRRAAVTDGLTGVRNRRHFEDALTAECRRAARAGYGLGLLMIDVDHFKKINDTYGHPAGDRVLRELARRLTAGRRAGTMLARYGGEEFVALVPHLDAAELPLVAERVRQSIAELPIEVSDRALITVTASIGAAWSRGPRTEPAGLLRAADEALYAAKAAGRNRTVVAPAAHAPASAHG</sequence>
<dbReference type="GO" id="GO:1902201">
    <property type="term" value="P:negative regulation of bacterial-type flagellum-dependent cell motility"/>
    <property type="evidence" value="ECO:0007669"/>
    <property type="project" value="TreeGrafter"/>
</dbReference>